<feature type="binding site" evidence="10">
    <location>
        <position position="34"/>
    </location>
    <ligand>
        <name>Zn(2+)</name>
        <dbReference type="ChEBI" id="CHEBI:29105"/>
    </ligand>
</feature>
<evidence type="ECO:0000313" key="12">
    <source>
        <dbReference type="Proteomes" id="UP000294830"/>
    </source>
</evidence>
<dbReference type="PIRSF" id="PIRSF006113">
    <property type="entry name" value="PTP_synth"/>
    <property type="match status" value="1"/>
</dbReference>
<dbReference type="EC" id="4.-.-.-" evidence="8"/>
<dbReference type="AlphaFoldDB" id="A0A4R2EMG2"/>
<name>A0A4R2EMG2_9BACT</name>
<dbReference type="GO" id="GO:0070497">
    <property type="term" value="F:6-carboxytetrahydropterin synthase activity"/>
    <property type="evidence" value="ECO:0007669"/>
    <property type="project" value="UniProtKB-EC"/>
</dbReference>
<evidence type="ECO:0000256" key="4">
    <source>
        <dbReference type="ARBA" id="ARBA00022723"/>
    </source>
</evidence>
<gene>
    <name evidence="11" type="ORF">CLV25_1062</name>
</gene>
<keyword evidence="8" id="KW-0671">Queuosine biosynthesis</keyword>
<organism evidence="11 12">
    <name type="scientific">Acetobacteroides hydrogenigenes</name>
    <dbReference type="NCBI Taxonomy" id="979970"/>
    <lineage>
        <taxon>Bacteria</taxon>
        <taxon>Pseudomonadati</taxon>
        <taxon>Bacteroidota</taxon>
        <taxon>Bacteroidia</taxon>
        <taxon>Bacteroidales</taxon>
        <taxon>Rikenellaceae</taxon>
        <taxon>Acetobacteroides</taxon>
    </lineage>
</organism>
<dbReference type="GO" id="GO:0008616">
    <property type="term" value="P:tRNA queuosine(34) biosynthetic process"/>
    <property type="evidence" value="ECO:0007669"/>
    <property type="project" value="UniProtKB-KW"/>
</dbReference>
<comment type="similarity">
    <text evidence="2 8">Belongs to the PTPS family. QueD subfamily.</text>
</comment>
<dbReference type="UniPathway" id="UPA00391"/>
<evidence type="ECO:0000256" key="9">
    <source>
        <dbReference type="PIRSR" id="PIRSR006113-1"/>
    </source>
</evidence>
<evidence type="ECO:0000256" key="6">
    <source>
        <dbReference type="ARBA" id="ARBA00023239"/>
    </source>
</evidence>
<comment type="caution">
    <text evidence="11">The sequence shown here is derived from an EMBL/GenBank/DDBJ whole genome shotgun (WGS) entry which is preliminary data.</text>
</comment>
<comment type="pathway">
    <text evidence="1 8">Purine metabolism; 7-cyano-7-deazaguanine biosynthesis.</text>
</comment>
<dbReference type="RefSeq" id="WP_207895603.1">
    <property type="nucleotide sequence ID" value="NZ_SLWB01000006.1"/>
</dbReference>
<dbReference type="Pfam" id="PF01242">
    <property type="entry name" value="PTPS"/>
    <property type="match status" value="1"/>
</dbReference>
<dbReference type="InterPro" id="IPR038418">
    <property type="entry name" value="6-PTP_synth/QueD_sf"/>
</dbReference>
<feature type="binding site" evidence="10">
    <location>
        <position position="32"/>
    </location>
    <ligand>
        <name>Zn(2+)</name>
        <dbReference type="ChEBI" id="CHEBI:29105"/>
    </ligand>
</feature>
<feature type="active site" description="Proton acceptor" evidence="9">
    <location>
        <position position="28"/>
    </location>
</feature>
<protein>
    <recommendedName>
        <fullName evidence="3 8">6-carboxy-5,6,7,8-tetrahydropterin synthase</fullName>
        <ecNumber evidence="8">4.-.-.-</ecNumber>
    </recommendedName>
</protein>
<evidence type="ECO:0000256" key="7">
    <source>
        <dbReference type="ARBA" id="ARBA00048807"/>
    </source>
</evidence>
<dbReference type="PANTHER" id="PTHR12589">
    <property type="entry name" value="PYRUVOYL TETRAHYDROBIOPTERIN SYNTHASE"/>
    <property type="match status" value="1"/>
</dbReference>
<sequence length="129" mass="15089">MVRAKSIRITKIFTFDSAHQLEDYEGKCRQLHGHTYKLEVTVKGEMGENGMVFDFSILKKVVTERVINLLDHKYLNDVFDFNPTSENMVVWIFEQIDECFVGQSCILECIKLWETATSYAELRRSDIEN</sequence>
<evidence type="ECO:0000256" key="3">
    <source>
        <dbReference type="ARBA" id="ARBA00018141"/>
    </source>
</evidence>
<evidence type="ECO:0000256" key="8">
    <source>
        <dbReference type="PIRNR" id="PIRNR006113"/>
    </source>
</evidence>
<dbReference type="EMBL" id="SLWB01000006">
    <property type="protein sequence ID" value="TCN68422.1"/>
    <property type="molecule type" value="Genomic_DNA"/>
</dbReference>
<keyword evidence="6 8" id="KW-0456">Lyase</keyword>
<keyword evidence="5 8" id="KW-0862">Zinc</keyword>
<evidence type="ECO:0000313" key="11">
    <source>
        <dbReference type="EMBL" id="TCN68422.1"/>
    </source>
</evidence>
<dbReference type="NCBIfam" id="TIGR03367">
    <property type="entry name" value="queuosine_QueD"/>
    <property type="match status" value="1"/>
</dbReference>
<evidence type="ECO:0000256" key="1">
    <source>
        <dbReference type="ARBA" id="ARBA00005061"/>
    </source>
</evidence>
<keyword evidence="12" id="KW-1185">Reference proteome</keyword>
<proteinExistence type="inferred from homology"/>
<dbReference type="Gene3D" id="3.30.479.10">
    <property type="entry name" value="6-pyruvoyl tetrahydropterin synthase/QueD"/>
    <property type="match status" value="1"/>
</dbReference>
<feature type="active site" description="Charge relay system" evidence="9">
    <location>
        <position position="72"/>
    </location>
</feature>
<dbReference type="PANTHER" id="PTHR12589:SF7">
    <property type="entry name" value="6-PYRUVOYL TETRAHYDROBIOPTERIN SYNTHASE"/>
    <property type="match status" value="1"/>
</dbReference>
<dbReference type="InterPro" id="IPR007115">
    <property type="entry name" value="6-PTP_synth/QueD"/>
</dbReference>
<comment type="catalytic activity">
    <reaction evidence="7 8">
        <text>7,8-dihydroneopterin 3'-triphosphate + H2O = 6-carboxy-5,6,7,8-tetrahydropterin + triphosphate + acetaldehyde + 2 H(+)</text>
        <dbReference type="Rhea" id="RHEA:27966"/>
        <dbReference type="ChEBI" id="CHEBI:15343"/>
        <dbReference type="ChEBI" id="CHEBI:15377"/>
        <dbReference type="ChEBI" id="CHEBI:15378"/>
        <dbReference type="ChEBI" id="CHEBI:18036"/>
        <dbReference type="ChEBI" id="CHEBI:58462"/>
        <dbReference type="ChEBI" id="CHEBI:61032"/>
        <dbReference type="EC" id="4.1.2.50"/>
    </reaction>
</comment>
<evidence type="ECO:0000256" key="10">
    <source>
        <dbReference type="PIRSR" id="PIRSR006113-2"/>
    </source>
</evidence>
<dbReference type="Proteomes" id="UP000294830">
    <property type="component" value="Unassembled WGS sequence"/>
</dbReference>
<comment type="cofactor">
    <cofactor evidence="8 10">
        <name>Zn(2+)</name>
        <dbReference type="ChEBI" id="CHEBI:29105"/>
    </cofactor>
    <text evidence="8 10">Binds 1 zinc ion per subunit.</text>
</comment>
<accession>A0A4R2EMG2</accession>
<dbReference type="GO" id="GO:0046872">
    <property type="term" value="F:metal ion binding"/>
    <property type="evidence" value="ECO:0007669"/>
    <property type="project" value="UniProtKB-KW"/>
</dbReference>
<evidence type="ECO:0000256" key="5">
    <source>
        <dbReference type="ARBA" id="ARBA00022833"/>
    </source>
</evidence>
<reference evidence="11 12" key="1">
    <citation type="submission" date="2019-03" db="EMBL/GenBank/DDBJ databases">
        <title>Genomic Encyclopedia of Archaeal and Bacterial Type Strains, Phase II (KMG-II): from individual species to whole genera.</title>
        <authorList>
            <person name="Goeker M."/>
        </authorList>
    </citation>
    <scope>NUCLEOTIDE SEQUENCE [LARGE SCALE GENOMIC DNA]</scope>
    <source>
        <strain evidence="11 12">RL-C</strain>
    </source>
</reference>
<evidence type="ECO:0000256" key="2">
    <source>
        <dbReference type="ARBA" id="ARBA00008900"/>
    </source>
</evidence>
<feature type="binding site" evidence="10">
    <location>
        <position position="19"/>
    </location>
    <ligand>
        <name>Zn(2+)</name>
        <dbReference type="ChEBI" id="CHEBI:29105"/>
    </ligand>
</feature>
<dbReference type="SUPFAM" id="SSF55620">
    <property type="entry name" value="Tetrahydrobiopterin biosynthesis enzymes-like"/>
    <property type="match status" value="1"/>
</dbReference>
<keyword evidence="4 8" id="KW-0479">Metal-binding</keyword>
<feature type="active site" description="Charge relay system" evidence="9">
    <location>
        <position position="114"/>
    </location>
</feature>